<organism evidence="1 2">
    <name type="scientific">Streptomyces albipurpureus</name>
    <dbReference type="NCBI Taxonomy" id="2897419"/>
    <lineage>
        <taxon>Bacteria</taxon>
        <taxon>Bacillati</taxon>
        <taxon>Actinomycetota</taxon>
        <taxon>Actinomycetes</taxon>
        <taxon>Kitasatosporales</taxon>
        <taxon>Streptomycetaceae</taxon>
        <taxon>Streptomyces</taxon>
    </lineage>
</organism>
<proteinExistence type="predicted"/>
<accession>A0ABT0UN01</accession>
<name>A0ABT0UN01_9ACTN</name>
<evidence type="ECO:0000313" key="1">
    <source>
        <dbReference type="EMBL" id="MCM2389601.1"/>
    </source>
</evidence>
<dbReference type="Proteomes" id="UP001431429">
    <property type="component" value="Unassembled WGS sequence"/>
</dbReference>
<dbReference type="RefSeq" id="WP_250919942.1">
    <property type="nucleotide sequence ID" value="NZ_JAMQAW010000011.1"/>
</dbReference>
<dbReference type="EMBL" id="JAMQAW010000011">
    <property type="protein sequence ID" value="MCM2389601.1"/>
    <property type="molecule type" value="Genomic_DNA"/>
</dbReference>
<reference evidence="1" key="1">
    <citation type="submission" date="2022-06" db="EMBL/GenBank/DDBJ databases">
        <title>Genome public.</title>
        <authorList>
            <person name="Sun Q."/>
        </authorList>
    </citation>
    <scope>NUCLEOTIDE SEQUENCE</scope>
    <source>
        <strain evidence="1">CWNU-1</strain>
    </source>
</reference>
<protein>
    <submittedName>
        <fullName evidence="1">Uncharacterized protein</fullName>
    </submittedName>
</protein>
<comment type="caution">
    <text evidence="1">The sequence shown here is derived from an EMBL/GenBank/DDBJ whole genome shotgun (WGS) entry which is preliminary data.</text>
</comment>
<sequence length="84" mass="8955">MGATQVSRTTSLQTLVQGLEDDAARMALYATQLDAVADRLGTAGQAPRWCETTLRGQAARCSEAAAALREAAFQLQQHLTAVHL</sequence>
<gene>
    <name evidence="1" type="ORF">NBG84_15090</name>
</gene>
<keyword evidence="2" id="KW-1185">Reference proteome</keyword>
<evidence type="ECO:0000313" key="2">
    <source>
        <dbReference type="Proteomes" id="UP001431429"/>
    </source>
</evidence>